<name>A0A2T3A133_9PEZI</name>
<sequence length="517" mass="57493">MLLPNSIVSDANVVSASALLFVFVAVLVLRRRRSSLPLPPGPTGRFLVGNLWQLSEQLEQDFITWGKQYDSDVIHIKVLGQHMIGLNSVEAATDLLDKRGSNYSDRPRFTLFEVMGWGLTLTFLRWGPRWKIHRRLFQTTLTQSAIKTFRPMQTQEAHKAVRSLLAAPQDWRDTTLLLTTSIIFRIAYGQEVKSSTSPYTAMAEAANKATTNGGIAGSTIVDIFPLARYVLPSCLSPALRHARQSRVAIRTIHDIPWGNSLRDIEAGTAAPSFMKKHYETWTANAKTGTPQETTLDDLKGATAAVFIAGGNSTWGTILTLMLFLTKHRGVQQRVRDELDAVVGLSRLPTFDDRPVLTYFDAFMQECMRVLPLNPLVIPHCTLQDDVYKGVFIPAGSMVFANTKAMSSDPATYRDPEVFDPDRFLERGEPFPTGNFGFGRRKCPGNHLALASVYIFIATLISVFELDKVVDCEGKVLEPEAALTVGLGGHPTDYECQLKLRSPERAKILQDLQAEKQP</sequence>
<evidence type="ECO:0000256" key="6">
    <source>
        <dbReference type="RuleBase" id="RU000461"/>
    </source>
</evidence>
<dbReference type="Gene3D" id="1.10.630.10">
    <property type="entry name" value="Cytochrome P450"/>
    <property type="match status" value="1"/>
</dbReference>
<dbReference type="GO" id="GO:0016705">
    <property type="term" value="F:oxidoreductase activity, acting on paired donors, with incorporation or reduction of molecular oxygen"/>
    <property type="evidence" value="ECO:0007669"/>
    <property type="project" value="InterPro"/>
</dbReference>
<dbReference type="PANTHER" id="PTHR46300">
    <property type="entry name" value="P450, PUTATIVE (EUROFUNG)-RELATED-RELATED"/>
    <property type="match status" value="1"/>
</dbReference>
<keyword evidence="7" id="KW-1133">Transmembrane helix</keyword>
<accession>A0A2T3A133</accession>
<keyword evidence="2 5" id="KW-0479">Metal-binding</keyword>
<gene>
    <name evidence="8" type="ORF">BD289DRAFT_462317</name>
</gene>
<keyword evidence="3 6" id="KW-0560">Oxidoreductase</keyword>
<reference evidence="8 9" key="1">
    <citation type="journal article" date="2018" name="Mycol. Prog.">
        <title>Coniella lustricola, a new species from submerged detritus.</title>
        <authorList>
            <person name="Raudabaugh D.B."/>
            <person name="Iturriaga T."/>
            <person name="Carver A."/>
            <person name="Mondo S."/>
            <person name="Pangilinan J."/>
            <person name="Lipzen A."/>
            <person name="He G."/>
            <person name="Amirebrahimi M."/>
            <person name="Grigoriev I.V."/>
            <person name="Miller A.N."/>
        </authorList>
    </citation>
    <scope>NUCLEOTIDE SEQUENCE [LARGE SCALE GENOMIC DNA]</scope>
    <source>
        <strain evidence="8 9">B22-T-1</strain>
    </source>
</reference>
<proteinExistence type="inferred from homology"/>
<evidence type="ECO:0000256" key="1">
    <source>
        <dbReference type="ARBA" id="ARBA00010617"/>
    </source>
</evidence>
<evidence type="ECO:0000313" key="8">
    <source>
        <dbReference type="EMBL" id="PSR80864.1"/>
    </source>
</evidence>
<dbReference type="CDD" id="cd11065">
    <property type="entry name" value="CYP64-like"/>
    <property type="match status" value="1"/>
</dbReference>
<dbReference type="Pfam" id="PF00067">
    <property type="entry name" value="p450"/>
    <property type="match status" value="1"/>
</dbReference>
<keyword evidence="5 6" id="KW-0349">Heme</keyword>
<dbReference type="SUPFAM" id="SSF48264">
    <property type="entry name" value="Cytochrome P450"/>
    <property type="match status" value="1"/>
</dbReference>
<dbReference type="AlphaFoldDB" id="A0A2T3A133"/>
<dbReference type="PROSITE" id="PS00086">
    <property type="entry name" value="CYTOCHROME_P450"/>
    <property type="match status" value="1"/>
</dbReference>
<evidence type="ECO:0000256" key="7">
    <source>
        <dbReference type="SAM" id="Phobius"/>
    </source>
</evidence>
<dbReference type="GO" id="GO:0005506">
    <property type="term" value="F:iron ion binding"/>
    <property type="evidence" value="ECO:0007669"/>
    <property type="project" value="InterPro"/>
</dbReference>
<keyword evidence="7" id="KW-0472">Membrane</keyword>
<protein>
    <submittedName>
        <fullName evidence="8">Cytochrome p450 monooxygenase</fullName>
    </submittedName>
</protein>
<dbReference type="EMBL" id="KZ678517">
    <property type="protein sequence ID" value="PSR80864.1"/>
    <property type="molecule type" value="Genomic_DNA"/>
</dbReference>
<dbReference type="GO" id="GO:0020037">
    <property type="term" value="F:heme binding"/>
    <property type="evidence" value="ECO:0007669"/>
    <property type="project" value="InterPro"/>
</dbReference>
<dbReference type="GO" id="GO:0004497">
    <property type="term" value="F:monooxygenase activity"/>
    <property type="evidence" value="ECO:0007669"/>
    <property type="project" value="UniProtKB-KW"/>
</dbReference>
<comment type="cofactor">
    <cofactor evidence="5">
        <name>heme</name>
        <dbReference type="ChEBI" id="CHEBI:30413"/>
    </cofactor>
</comment>
<evidence type="ECO:0000256" key="3">
    <source>
        <dbReference type="ARBA" id="ARBA00023002"/>
    </source>
</evidence>
<evidence type="ECO:0000256" key="5">
    <source>
        <dbReference type="PIRSR" id="PIRSR602401-1"/>
    </source>
</evidence>
<keyword evidence="7" id="KW-0812">Transmembrane</keyword>
<keyword evidence="4 5" id="KW-0408">Iron</keyword>
<dbReference type="OrthoDB" id="1103324at2759"/>
<feature type="transmembrane region" description="Helical" evidence="7">
    <location>
        <begin position="12"/>
        <end position="29"/>
    </location>
</feature>
<feature type="binding site" description="axial binding residue" evidence="5">
    <location>
        <position position="442"/>
    </location>
    <ligand>
        <name>heme</name>
        <dbReference type="ChEBI" id="CHEBI:30413"/>
    </ligand>
    <ligandPart>
        <name>Fe</name>
        <dbReference type="ChEBI" id="CHEBI:18248"/>
    </ligandPart>
</feature>
<dbReference type="InterPro" id="IPR001128">
    <property type="entry name" value="Cyt_P450"/>
</dbReference>
<dbReference type="Proteomes" id="UP000241462">
    <property type="component" value="Unassembled WGS sequence"/>
</dbReference>
<comment type="similarity">
    <text evidence="1 6">Belongs to the cytochrome P450 family.</text>
</comment>
<keyword evidence="6 8" id="KW-0503">Monooxygenase</keyword>
<evidence type="ECO:0000313" key="9">
    <source>
        <dbReference type="Proteomes" id="UP000241462"/>
    </source>
</evidence>
<dbReference type="InterPro" id="IPR017972">
    <property type="entry name" value="Cyt_P450_CS"/>
</dbReference>
<evidence type="ECO:0000256" key="2">
    <source>
        <dbReference type="ARBA" id="ARBA00022723"/>
    </source>
</evidence>
<dbReference type="PANTHER" id="PTHR46300:SF5">
    <property type="entry name" value="CYTOCHROME P450"/>
    <property type="match status" value="1"/>
</dbReference>
<organism evidence="8 9">
    <name type="scientific">Coniella lustricola</name>
    <dbReference type="NCBI Taxonomy" id="2025994"/>
    <lineage>
        <taxon>Eukaryota</taxon>
        <taxon>Fungi</taxon>
        <taxon>Dikarya</taxon>
        <taxon>Ascomycota</taxon>
        <taxon>Pezizomycotina</taxon>
        <taxon>Sordariomycetes</taxon>
        <taxon>Sordariomycetidae</taxon>
        <taxon>Diaporthales</taxon>
        <taxon>Schizoparmaceae</taxon>
        <taxon>Coniella</taxon>
    </lineage>
</organism>
<evidence type="ECO:0000256" key="4">
    <source>
        <dbReference type="ARBA" id="ARBA00023004"/>
    </source>
</evidence>
<dbReference type="InterPro" id="IPR050364">
    <property type="entry name" value="Cytochrome_P450_fung"/>
</dbReference>
<keyword evidence="9" id="KW-1185">Reference proteome</keyword>
<dbReference type="InParanoid" id="A0A2T3A133"/>
<dbReference type="STRING" id="2025994.A0A2T3A133"/>
<dbReference type="InterPro" id="IPR002401">
    <property type="entry name" value="Cyt_P450_E_grp-I"/>
</dbReference>
<dbReference type="PRINTS" id="PR00463">
    <property type="entry name" value="EP450I"/>
</dbReference>
<dbReference type="InterPro" id="IPR036396">
    <property type="entry name" value="Cyt_P450_sf"/>
</dbReference>